<evidence type="ECO:0000256" key="2">
    <source>
        <dbReference type="SAM" id="Phobius"/>
    </source>
</evidence>
<feature type="region of interest" description="Disordered" evidence="1">
    <location>
        <begin position="68"/>
        <end position="88"/>
    </location>
</feature>
<keyword evidence="2" id="KW-0472">Membrane</keyword>
<protein>
    <submittedName>
        <fullName evidence="3">Uncharacterized protein</fullName>
    </submittedName>
</protein>
<keyword evidence="2" id="KW-1133">Transmembrane helix</keyword>
<dbReference type="Proteomes" id="UP000655225">
    <property type="component" value="Unassembled WGS sequence"/>
</dbReference>
<evidence type="ECO:0000313" key="3">
    <source>
        <dbReference type="EMBL" id="KAF8410688.1"/>
    </source>
</evidence>
<dbReference type="OMA" id="CCELELG"/>
<proteinExistence type="predicted"/>
<keyword evidence="2" id="KW-0812">Transmembrane</keyword>
<dbReference type="OrthoDB" id="683938at2759"/>
<comment type="caution">
    <text evidence="3">The sequence shown here is derived from an EMBL/GenBank/DDBJ whole genome shotgun (WGS) entry which is preliminary data.</text>
</comment>
<evidence type="ECO:0000313" key="4">
    <source>
        <dbReference type="Proteomes" id="UP000655225"/>
    </source>
</evidence>
<gene>
    <name evidence="3" type="ORF">HHK36_003221</name>
</gene>
<feature type="transmembrane region" description="Helical" evidence="2">
    <location>
        <begin position="162"/>
        <end position="182"/>
    </location>
</feature>
<keyword evidence="4" id="KW-1185">Reference proteome</keyword>
<evidence type="ECO:0000256" key="1">
    <source>
        <dbReference type="SAM" id="MobiDB-lite"/>
    </source>
</evidence>
<dbReference type="AlphaFoldDB" id="A0A835DNR1"/>
<accession>A0A835DNR1</accession>
<reference evidence="3 4" key="1">
    <citation type="submission" date="2020-04" db="EMBL/GenBank/DDBJ databases">
        <title>Plant Genome Project.</title>
        <authorList>
            <person name="Zhang R.-G."/>
        </authorList>
    </citation>
    <scope>NUCLEOTIDE SEQUENCE [LARGE SCALE GENOMIC DNA]</scope>
    <source>
        <strain evidence="3">YNK0</strain>
        <tissue evidence="3">Leaf</tissue>
    </source>
</reference>
<dbReference type="PANTHER" id="PTHR34064">
    <property type="entry name" value="OS04G0672300 PROTEIN"/>
    <property type="match status" value="1"/>
</dbReference>
<sequence length="198" mass="22105">MVELLAQLDSARHARFQPFFTFFFGPCLDANFDDKSEKSDSFVVDIESFSHSTDKEITANSRITLQRSLSRKVPQRDAERRTSSTTITATDQRDTIAAADASPKAALSGACTPEKPVIVPLVVRTTEPFSPQGQHIAESRCSRRYGGGRRSPPCWAMDPRRILFFFATLSSMGTIILIYFTLSISKFNGDDNAHAQYR</sequence>
<name>A0A835DNR1_TETSI</name>
<dbReference type="EMBL" id="JABCRI010000002">
    <property type="protein sequence ID" value="KAF8410688.1"/>
    <property type="molecule type" value="Genomic_DNA"/>
</dbReference>
<organism evidence="3 4">
    <name type="scientific">Tetracentron sinense</name>
    <name type="common">Spur-leaf</name>
    <dbReference type="NCBI Taxonomy" id="13715"/>
    <lineage>
        <taxon>Eukaryota</taxon>
        <taxon>Viridiplantae</taxon>
        <taxon>Streptophyta</taxon>
        <taxon>Embryophyta</taxon>
        <taxon>Tracheophyta</taxon>
        <taxon>Spermatophyta</taxon>
        <taxon>Magnoliopsida</taxon>
        <taxon>Trochodendrales</taxon>
        <taxon>Trochodendraceae</taxon>
        <taxon>Tetracentron</taxon>
    </lineage>
</organism>
<dbReference type="PANTHER" id="PTHR34064:SF4">
    <property type="entry name" value="PROTEIN, PUTATIVE-RELATED"/>
    <property type="match status" value="1"/>
</dbReference>